<dbReference type="PANTHER" id="PTHR46648:SF1">
    <property type="entry name" value="ADENOSINE 5'-MONOPHOSPHORAMIDASE HNT1"/>
    <property type="match status" value="1"/>
</dbReference>
<reference evidence="5" key="1">
    <citation type="submission" date="2022-07" db="EMBL/GenBank/DDBJ databases">
        <title>Parvularcula maris sp. nov., an algicidal bacterium isolated from seawater.</title>
        <authorList>
            <person name="Li F."/>
        </authorList>
    </citation>
    <scope>NUCLEOTIDE SEQUENCE</scope>
    <source>
        <strain evidence="5">BGMRC 0090</strain>
    </source>
</reference>
<evidence type="ECO:0000256" key="3">
    <source>
        <dbReference type="PROSITE-ProRule" id="PRU00464"/>
    </source>
</evidence>
<gene>
    <name evidence="5" type="ORF">NOG11_09850</name>
</gene>
<keyword evidence="6" id="KW-1185">Reference proteome</keyword>
<evidence type="ECO:0000256" key="1">
    <source>
        <dbReference type="PIRSR" id="PIRSR601310-1"/>
    </source>
</evidence>
<proteinExistence type="predicted"/>
<dbReference type="Pfam" id="PF01230">
    <property type="entry name" value="HIT"/>
    <property type="match status" value="1"/>
</dbReference>
<dbReference type="Gene3D" id="3.30.428.10">
    <property type="entry name" value="HIT-like"/>
    <property type="match status" value="1"/>
</dbReference>
<accession>A0A9X2L9U8</accession>
<dbReference type="AlphaFoldDB" id="A0A9X2L9U8"/>
<dbReference type="RefSeq" id="WP_256619586.1">
    <property type="nucleotide sequence ID" value="NZ_JANIBC010000007.1"/>
</dbReference>
<dbReference type="EMBL" id="JANIBC010000007">
    <property type="protein sequence ID" value="MCQ8185697.1"/>
    <property type="molecule type" value="Genomic_DNA"/>
</dbReference>
<dbReference type="PRINTS" id="PR00332">
    <property type="entry name" value="HISTRIAD"/>
</dbReference>
<dbReference type="InterPro" id="IPR036265">
    <property type="entry name" value="HIT-like_sf"/>
</dbReference>
<organism evidence="5 6">
    <name type="scientific">Parvularcula maris</name>
    <dbReference type="NCBI Taxonomy" id="2965077"/>
    <lineage>
        <taxon>Bacteria</taxon>
        <taxon>Pseudomonadati</taxon>
        <taxon>Pseudomonadota</taxon>
        <taxon>Alphaproteobacteria</taxon>
        <taxon>Parvularculales</taxon>
        <taxon>Parvularculaceae</taxon>
        <taxon>Parvularcula</taxon>
    </lineage>
</organism>
<dbReference type="InterPro" id="IPR011146">
    <property type="entry name" value="HIT-like"/>
</dbReference>
<dbReference type="CDD" id="cd01277">
    <property type="entry name" value="HINT_subgroup"/>
    <property type="match status" value="1"/>
</dbReference>
<dbReference type="PROSITE" id="PS51084">
    <property type="entry name" value="HIT_2"/>
    <property type="match status" value="1"/>
</dbReference>
<evidence type="ECO:0000256" key="2">
    <source>
        <dbReference type="PIRSR" id="PIRSR601310-3"/>
    </source>
</evidence>
<feature type="short sequence motif" description="Histidine triad motif" evidence="2 3">
    <location>
        <begin position="105"/>
        <end position="109"/>
    </location>
</feature>
<sequence>MSLNQSYDDDNVFAKIIRGELPKVTVHEDDHILIFMDVFPQSEGHMLVISKMAKSVNITDIDPEELSRLIGGVQLASQAAVKALDPDGIRVVQFNGEPAGQTVFHTHFHVIPVYKDQGMKPHGAEAAPTDRLEAMAERIRNGLS</sequence>
<protein>
    <submittedName>
        <fullName evidence="5">HIT family protein</fullName>
    </submittedName>
</protein>
<dbReference type="InterPro" id="IPR039384">
    <property type="entry name" value="HINT"/>
</dbReference>
<dbReference type="SUPFAM" id="SSF54197">
    <property type="entry name" value="HIT-like"/>
    <property type="match status" value="1"/>
</dbReference>
<feature type="active site" description="Tele-AMP-histidine intermediate" evidence="1">
    <location>
        <position position="107"/>
    </location>
</feature>
<evidence type="ECO:0000259" key="4">
    <source>
        <dbReference type="PROSITE" id="PS51084"/>
    </source>
</evidence>
<evidence type="ECO:0000313" key="5">
    <source>
        <dbReference type="EMBL" id="MCQ8185697.1"/>
    </source>
</evidence>
<dbReference type="InterPro" id="IPR001310">
    <property type="entry name" value="Histidine_triad_HIT"/>
</dbReference>
<dbReference type="Proteomes" id="UP001142610">
    <property type="component" value="Unassembled WGS sequence"/>
</dbReference>
<dbReference type="GO" id="GO:0009117">
    <property type="term" value="P:nucleotide metabolic process"/>
    <property type="evidence" value="ECO:0007669"/>
    <property type="project" value="TreeGrafter"/>
</dbReference>
<name>A0A9X2L9U8_9PROT</name>
<comment type="caution">
    <text evidence="5">The sequence shown here is derived from an EMBL/GenBank/DDBJ whole genome shotgun (WGS) entry which is preliminary data.</text>
</comment>
<dbReference type="GO" id="GO:0003824">
    <property type="term" value="F:catalytic activity"/>
    <property type="evidence" value="ECO:0007669"/>
    <property type="project" value="InterPro"/>
</dbReference>
<dbReference type="PANTHER" id="PTHR46648">
    <property type="entry name" value="HIT FAMILY PROTEIN 1"/>
    <property type="match status" value="1"/>
</dbReference>
<evidence type="ECO:0000313" key="6">
    <source>
        <dbReference type="Proteomes" id="UP001142610"/>
    </source>
</evidence>
<feature type="domain" description="HIT" evidence="4">
    <location>
        <begin position="12"/>
        <end position="120"/>
    </location>
</feature>